<dbReference type="GO" id="GO:0006355">
    <property type="term" value="P:regulation of DNA-templated transcription"/>
    <property type="evidence" value="ECO:0007669"/>
    <property type="project" value="InterPro"/>
</dbReference>
<dbReference type="GO" id="GO:0000160">
    <property type="term" value="P:phosphorelay signal transduction system"/>
    <property type="evidence" value="ECO:0007669"/>
    <property type="project" value="InterPro"/>
</dbReference>
<dbReference type="InterPro" id="IPR058245">
    <property type="entry name" value="NreC/VraR/RcsB-like_REC"/>
</dbReference>
<reference evidence="9 10" key="1">
    <citation type="submission" date="2017-07" db="EMBL/GenBank/DDBJ databases">
        <title>Isolation and whole genome analysis of endospore-forming bacteria from heroin.</title>
        <authorList>
            <person name="Kalinowski J."/>
            <person name="Ahrens B."/>
            <person name="Al-Dilaimi A."/>
            <person name="Winkler A."/>
            <person name="Wibberg D."/>
            <person name="Schleenbecker U."/>
            <person name="Ruckert C."/>
            <person name="Wolfel R."/>
            <person name="Grass G."/>
        </authorList>
    </citation>
    <scope>NUCLEOTIDE SEQUENCE [LARGE SCALE GENOMIC DNA]</scope>
    <source>
        <strain evidence="9 10">7523-2</strain>
    </source>
</reference>
<dbReference type="SUPFAM" id="SSF46894">
    <property type="entry name" value="C-terminal effector domain of the bipartite response regulators"/>
    <property type="match status" value="1"/>
</dbReference>
<evidence type="ECO:0000256" key="3">
    <source>
        <dbReference type="ARBA" id="ARBA00023015"/>
    </source>
</evidence>
<dbReference type="GeneID" id="86926272"/>
<organism evidence="9 10">
    <name type="scientific">Shouchella clausii</name>
    <name type="common">Alkalihalobacillus clausii</name>
    <dbReference type="NCBI Taxonomy" id="79880"/>
    <lineage>
        <taxon>Bacteria</taxon>
        <taxon>Bacillati</taxon>
        <taxon>Bacillota</taxon>
        <taxon>Bacilli</taxon>
        <taxon>Bacillales</taxon>
        <taxon>Bacillaceae</taxon>
        <taxon>Shouchella</taxon>
    </lineage>
</organism>
<feature type="domain" description="Response regulatory" evidence="8">
    <location>
        <begin position="2"/>
        <end position="118"/>
    </location>
</feature>
<evidence type="ECO:0000256" key="4">
    <source>
        <dbReference type="ARBA" id="ARBA00023125"/>
    </source>
</evidence>
<dbReference type="GO" id="GO:0003677">
    <property type="term" value="F:DNA binding"/>
    <property type="evidence" value="ECO:0007669"/>
    <property type="project" value="UniProtKB-KW"/>
</dbReference>
<sequence>MNILIVDDDALVCQSLELLLGNEDDFTVIGTASNGREALTHIEEKAPDLVLMDIRMPEMGGIESTKEIKSRWPEMLIMMLTTFQDEQNIRLALQAGAEGYLLKSTAVANMAKQIRALSAGSSVLDADVLKQLVKPNADALAGLTKRESEIAECIAQGLSNKEIAAHLFLSVGTVRNTLSVILDKLELRDRTQLAIYYWKHQANR</sequence>
<dbReference type="Pfam" id="PF00072">
    <property type="entry name" value="Response_reg"/>
    <property type="match status" value="1"/>
</dbReference>
<dbReference type="SMART" id="SM00448">
    <property type="entry name" value="REC"/>
    <property type="match status" value="1"/>
</dbReference>
<evidence type="ECO:0000256" key="6">
    <source>
        <dbReference type="PROSITE-ProRule" id="PRU00169"/>
    </source>
</evidence>
<dbReference type="PROSITE" id="PS50043">
    <property type="entry name" value="HTH_LUXR_2"/>
    <property type="match status" value="1"/>
</dbReference>
<keyword evidence="4 9" id="KW-0238">DNA-binding</keyword>
<evidence type="ECO:0000256" key="2">
    <source>
        <dbReference type="ARBA" id="ARBA00022553"/>
    </source>
</evidence>
<comment type="caution">
    <text evidence="9">The sequence shown here is derived from an EMBL/GenBank/DDBJ whole genome shotgun (WGS) entry which is preliminary data.</text>
</comment>
<dbReference type="PRINTS" id="PR00038">
    <property type="entry name" value="HTHLUXR"/>
</dbReference>
<name>A0A268RVR5_SHOCL</name>
<dbReference type="AlphaFoldDB" id="A0A268RVR5"/>
<evidence type="ECO:0000313" key="9">
    <source>
        <dbReference type="EMBL" id="PAF24297.1"/>
    </source>
</evidence>
<dbReference type="PANTHER" id="PTHR43214">
    <property type="entry name" value="TWO-COMPONENT RESPONSE REGULATOR"/>
    <property type="match status" value="1"/>
</dbReference>
<dbReference type="PANTHER" id="PTHR43214:SF40">
    <property type="entry name" value="TRANSCRIPTIONAL REGULATORY PROTEIN LNRK"/>
    <property type="match status" value="1"/>
</dbReference>
<keyword evidence="3" id="KW-0805">Transcription regulation</keyword>
<dbReference type="InterPro" id="IPR000792">
    <property type="entry name" value="Tscrpt_reg_LuxR_C"/>
</dbReference>
<dbReference type="SMART" id="SM00421">
    <property type="entry name" value="HTH_LUXR"/>
    <property type="match status" value="1"/>
</dbReference>
<dbReference type="InterPro" id="IPR016032">
    <property type="entry name" value="Sig_transdc_resp-reg_C-effctor"/>
</dbReference>
<dbReference type="InterPro" id="IPR039420">
    <property type="entry name" value="WalR-like"/>
</dbReference>
<evidence type="ECO:0000259" key="8">
    <source>
        <dbReference type="PROSITE" id="PS50110"/>
    </source>
</evidence>
<feature type="modified residue" description="4-aspartylphosphate" evidence="6">
    <location>
        <position position="53"/>
    </location>
</feature>
<evidence type="ECO:0000256" key="1">
    <source>
        <dbReference type="ARBA" id="ARBA00004496"/>
    </source>
</evidence>
<dbReference type="CDD" id="cd06170">
    <property type="entry name" value="LuxR_C_like"/>
    <property type="match status" value="1"/>
</dbReference>
<dbReference type="CDD" id="cd17535">
    <property type="entry name" value="REC_NarL-like"/>
    <property type="match status" value="1"/>
</dbReference>
<evidence type="ECO:0000256" key="5">
    <source>
        <dbReference type="ARBA" id="ARBA00023163"/>
    </source>
</evidence>
<dbReference type="InterPro" id="IPR011006">
    <property type="entry name" value="CheY-like_superfamily"/>
</dbReference>
<dbReference type="PROSITE" id="PS50110">
    <property type="entry name" value="RESPONSE_REGULATORY"/>
    <property type="match status" value="1"/>
</dbReference>
<dbReference type="Proteomes" id="UP000216133">
    <property type="component" value="Unassembled WGS sequence"/>
</dbReference>
<keyword evidence="5" id="KW-0804">Transcription</keyword>
<dbReference type="EMBL" id="NPBS01000113">
    <property type="protein sequence ID" value="PAF24297.1"/>
    <property type="molecule type" value="Genomic_DNA"/>
</dbReference>
<protein>
    <submittedName>
        <fullName evidence="9">DNA-binding response regulator</fullName>
    </submittedName>
</protein>
<dbReference type="RefSeq" id="WP_094427774.1">
    <property type="nucleotide sequence ID" value="NZ_CP019985.1"/>
</dbReference>
<dbReference type="Pfam" id="PF00196">
    <property type="entry name" value="GerE"/>
    <property type="match status" value="1"/>
</dbReference>
<gene>
    <name evidence="9" type="ORF">CHH61_19365</name>
</gene>
<evidence type="ECO:0000313" key="10">
    <source>
        <dbReference type="Proteomes" id="UP000216133"/>
    </source>
</evidence>
<accession>A0A268RVR5</accession>
<comment type="subcellular location">
    <subcellularLocation>
        <location evidence="1">Cytoplasm</location>
    </subcellularLocation>
</comment>
<evidence type="ECO:0000259" key="7">
    <source>
        <dbReference type="PROSITE" id="PS50043"/>
    </source>
</evidence>
<proteinExistence type="predicted"/>
<keyword evidence="2 6" id="KW-0597">Phosphoprotein</keyword>
<dbReference type="InterPro" id="IPR001789">
    <property type="entry name" value="Sig_transdc_resp-reg_receiver"/>
</dbReference>
<dbReference type="SUPFAM" id="SSF52172">
    <property type="entry name" value="CheY-like"/>
    <property type="match status" value="1"/>
</dbReference>
<feature type="domain" description="HTH luxR-type" evidence="7">
    <location>
        <begin position="136"/>
        <end position="201"/>
    </location>
</feature>
<dbReference type="Gene3D" id="3.40.50.2300">
    <property type="match status" value="1"/>
</dbReference>
<dbReference type="GO" id="GO:0005737">
    <property type="term" value="C:cytoplasm"/>
    <property type="evidence" value="ECO:0007669"/>
    <property type="project" value="UniProtKB-SubCell"/>
</dbReference>